<keyword evidence="3" id="KW-1185">Reference proteome</keyword>
<protein>
    <submittedName>
        <fullName evidence="2">Uncharacterized protein</fullName>
    </submittedName>
</protein>
<sequence>MYRPFPENISDPILATEHEPLGVDDFTWQNLLSAEWVMFEFYQRAVELFSEDNFVTISPTSVKPGACKYNFTFKDPVSFMALMTVLEISSMAFLTGLMQQPKIDAGKGAMLAIAEVETRYEVWALIDIWKADPFGGPSDTVCPPENPEYPHPRQKPPALSARKGTPTLTPGSNIMVDFTDPGDQPRFDAHGHYHAVFFHGVVNASVPIDVSQGPQKGIWATIPADFETKGVVVAVVANEPGAPTKESLVAGPGIILEQPTELATALLRGWASRVLP</sequence>
<dbReference type="Proteomes" id="UP001275084">
    <property type="component" value="Unassembled WGS sequence"/>
</dbReference>
<reference evidence="2" key="2">
    <citation type="submission" date="2023-06" db="EMBL/GenBank/DDBJ databases">
        <authorList>
            <consortium name="Lawrence Berkeley National Laboratory"/>
            <person name="Haridas S."/>
            <person name="Hensen N."/>
            <person name="Bonometti L."/>
            <person name="Westerberg I."/>
            <person name="Brannstrom I.O."/>
            <person name="Guillou S."/>
            <person name="Cros-Aarteil S."/>
            <person name="Calhoun S."/>
            <person name="Kuo A."/>
            <person name="Mondo S."/>
            <person name="Pangilinan J."/>
            <person name="Riley R."/>
            <person name="Labutti K."/>
            <person name="Andreopoulos B."/>
            <person name="Lipzen A."/>
            <person name="Chen C."/>
            <person name="Yanf M."/>
            <person name="Daum C."/>
            <person name="Ng V."/>
            <person name="Clum A."/>
            <person name="Steindorff A."/>
            <person name="Ohm R."/>
            <person name="Martin F."/>
            <person name="Silar P."/>
            <person name="Natvig D."/>
            <person name="Lalanne C."/>
            <person name="Gautier V."/>
            <person name="Ament-Velasquez S.L."/>
            <person name="Kruys A."/>
            <person name="Hutchinson M.I."/>
            <person name="Powell A.J."/>
            <person name="Barry K."/>
            <person name="Miller A.N."/>
            <person name="Grigoriev I.V."/>
            <person name="Debuchy R."/>
            <person name="Gladieux P."/>
            <person name="Thoren M.H."/>
            <person name="Johannesson H."/>
        </authorList>
    </citation>
    <scope>NUCLEOTIDE SEQUENCE</scope>
    <source>
        <strain evidence="2">CBS 955.72</strain>
    </source>
</reference>
<name>A0AAJ0HHL5_9PEZI</name>
<dbReference type="AlphaFoldDB" id="A0AAJ0HHL5"/>
<evidence type="ECO:0000313" key="2">
    <source>
        <dbReference type="EMBL" id="KAK3352856.1"/>
    </source>
</evidence>
<proteinExistence type="predicted"/>
<feature type="region of interest" description="Disordered" evidence="1">
    <location>
        <begin position="137"/>
        <end position="172"/>
    </location>
</feature>
<reference evidence="2" key="1">
    <citation type="journal article" date="2023" name="Mol. Phylogenet. Evol.">
        <title>Genome-scale phylogeny and comparative genomics of the fungal order Sordariales.</title>
        <authorList>
            <person name="Hensen N."/>
            <person name="Bonometti L."/>
            <person name="Westerberg I."/>
            <person name="Brannstrom I.O."/>
            <person name="Guillou S."/>
            <person name="Cros-Aarteil S."/>
            <person name="Calhoun S."/>
            <person name="Haridas S."/>
            <person name="Kuo A."/>
            <person name="Mondo S."/>
            <person name="Pangilinan J."/>
            <person name="Riley R."/>
            <person name="LaButti K."/>
            <person name="Andreopoulos B."/>
            <person name="Lipzen A."/>
            <person name="Chen C."/>
            <person name="Yan M."/>
            <person name="Daum C."/>
            <person name="Ng V."/>
            <person name="Clum A."/>
            <person name="Steindorff A."/>
            <person name="Ohm R.A."/>
            <person name="Martin F."/>
            <person name="Silar P."/>
            <person name="Natvig D.O."/>
            <person name="Lalanne C."/>
            <person name="Gautier V."/>
            <person name="Ament-Velasquez S.L."/>
            <person name="Kruys A."/>
            <person name="Hutchinson M.I."/>
            <person name="Powell A.J."/>
            <person name="Barry K."/>
            <person name="Miller A.N."/>
            <person name="Grigoriev I.V."/>
            <person name="Debuchy R."/>
            <person name="Gladieux P."/>
            <person name="Hiltunen Thoren M."/>
            <person name="Johannesson H."/>
        </authorList>
    </citation>
    <scope>NUCLEOTIDE SEQUENCE</scope>
    <source>
        <strain evidence="2">CBS 955.72</strain>
    </source>
</reference>
<evidence type="ECO:0000256" key="1">
    <source>
        <dbReference type="SAM" id="MobiDB-lite"/>
    </source>
</evidence>
<comment type="caution">
    <text evidence="2">The sequence shown here is derived from an EMBL/GenBank/DDBJ whole genome shotgun (WGS) entry which is preliminary data.</text>
</comment>
<evidence type="ECO:0000313" key="3">
    <source>
        <dbReference type="Proteomes" id="UP001275084"/>
    </source>
</evidence>
<dbReference type="EMBL" id="JAUIQD010000004">
    <property type="protein sequence ID" value="KAK3352856.1"/>
    <property type="molecule type" value="Genomic_DNA"/>
</dbReference>
<organism evidence="2 3">
    <name type="scientific">Lasiosphaeria hispida</name>
    <dbReference type="NCBI Taxonomy" id="260671"/>
    <lineage>
        <taxon>Eukaryota</taxon>
        <taxon>Fungi</taxon>
        <taxon>Dikarya</taxon>
        <taxon>Ascomycota</taxon>
        <taxon>Pezizomycotina</taxon>
        <taxon>Sordariomycetes</taxon>
        <taxon>Sordariomycetidae</taxon>
        <taxon>Sordariales</taxon>
        <taxon>Lasiosphaeriaceae</taxon>
        <taxon>Lasiosphaeria</taxon>
    </lineage>
</organism>
<accession>A0AAJ0HHL5</accession>
<gene>
    <name evidence="2" type="ORF">B0T25DRAFT_623057</name>
</gene>